<dbReference type="Gene3D" id="1.10.357.10">
    <property type="entry name" value="Tetracycline Repressor, domain 2"/>
    <property type="match status" value="1"/>
</dbReference>
<dbReference type="EMBL" id="PVZF01000002">
    <property type="protein sequence ID" value="PRY17557.1"/>
    <property type="molecule type" value="Genomic_DNA"/>
</dbReference>
<keyword evidence="2 4" id="KW-0238">DNA-binding</keyword>
<evidence type="ECO:0000256" key="2">
    <source>
        <dbReference type="ARBA" id="ARBA00023125"/>
    </source>
</evidence>
<dbReference type="PROSITE" id="PS51318">
    <property type="entry name" value="TAT"/>
    <property type="match status" value="1"/>
</dbReference>
<dbReference type="InterPro" id="IPR001647">
    <property type="entry name" value="HTH_TetR"/>
</dbReference>
<dbReference type="SUPFAM" id="SSF48498">
    <property type="entry name" value="Tetracyclin repressor-like, C-terminal domain"/>
    <property type="match status" value="1"/>
</dbReference>
<dbReference type="InterPro" id="IPR050109">
    <property type="entry name" value="HTH-type_TetR-like_transc_reg"/>
</dbReference>
<feature type="domain" description="HTH tetR-type" evidence="5">
    <location>
        <begin position="7"/>
        <end position="67"/>
    </location>
</feature>
<dbReference type="InterPro" id="IPR006311">
    <property type="entry name" value="TAT_signal"/>
</dbReference>
<dbReference type="PANTHER" id="PTHR30055">
    <property type="entry name" value="HTH-TYPE TRANSCRIPTIONAL REGULATOR RUTR"/>
    <property type="match status" value="1"/>
</dbReference>
<organism evidence="6 7">
    <name type="scientific">Kineococcus rhizosphaerae</name>
    <dbReference type="NCBI Taxonomy" id="559628"/>
    <lineage>
        <taxon>Bacteria</taxon>
        <taxon>Bacillati</taxon>
        <taxon>Actinomycetota</taxon>
        <taxon>Actinomycetes</taxon>
        <taxon>Kineosporiales</taxon>
        <taxon>Kineosporiaceae</taxon>
        <taxon>Kineococcus</taxon>
    </lineage>
</organism>
<dbReference type="Pfam" id="PF16859">
    <property type="entry name" value="TetR_C_11"/>
    <property type="match status" value="1"/>
</dbReference>
<dbReference type="GO" id="GO:0000976">
    <property type="term" value="F:transcription cis-regulatory region binding"/>
    <property type="evidence" value="ECO:0007669"/>
    <property type="project" value="TreeGrafter"/>
</dbReference>
<evidence type="ECO:0000313" key="7">
    <source>
        <dbReference type="Proteomes" id="UP000238083"/>
    </source>
</evidence>
<dbReference type="InterPro" id="IPR036271">
    <property type="entry name" value="Tet_transcr_reg_TetR-rel_C_sf"/>
</dbReference>
<dbReference type="Proteomes" id="UP000238083">
    <property type="component" value="Unassembled WGS sequence"/>
</dbReference>
<dbReference type="RefSeq" id="WP_211298443.1">
    <property type="nucleotide sequence ID" value="NZ_PVZF01000002.1"/>
</dbReference>
<dbReference type="Pfam" id="PF00440">
    <property type="entry name" value="TetR_N"/>
    <property type="match status" value="1"/>
</dbReference>
<comment type="caution">
    <text evidence="6">The sequence shown here is derived from an EMBL/GenBank/DDBJ whole genome shotgun (WGS) entry which is preliminary data.</text>
</comment>
<keyword evidence="3" id="KW-0804">Transcription</keyword>
<accession>A0A2T0R8R3</accession>
<dbReference type="PROSITE" id="PS50977">
    <property type="entry name" value="HTH_TETR_2"/>
    <property type="match status" value="1"/>
</dbReference>
<evidence type="ECO:0000256" key="4">
    <source>
        <dbReference type="PROSITE-ProRule" id="PRU00335"/>
    </source>
</evidence>
<dbReference type="PANTHER" id="PTHR30055:SF148">
    <property type="entry name" value="TETR-FAMILY TRANSCRIPTIONAL REGULATOR"/>
    <property type="match status" value="1"/>
</dbReference>
<name>A0A2T0R8R3_9ACTN</name>
<dbReference type="InterPro" id="IPR011075">
    <property type="entry name" value="TetR_C"/>
</dbReference>
<dbReference type="GO" id="GO:0003700">
    <property type="term" value="F:DNA-binding transcription factor activity"/>
    <property type="evidence" value="ECO:0007669"/>
    <property type="project" value="TreeGrafter"/>
</dbReference>
<dbReference type="AlphaFoldDB" id="A0A2T0R8R3"/>
<sequence length="187" mass="19518">MARPRSEQSRRAALGAAVDLVAEGGLAAATFSAVAARAGVSRVTLYKWWDSPAALVLDGLLAGTASSVEHDPALAVRDALAHQLHGLVALLTDDGRTGAALRAVTAQVAAEPGLRADLVEHWLGPRRAVAADLLRRGQRSGEVRAGVDVEAAVDVLFAPLYHRLLFGHGPVDDALVEHVLDLFGGFA</sequence>
<keyword evidence="1" id="KW-0805">Transcription regulation</keyword>
<keyword evidence="7" id="KW-1185">Reference proteome</keyword>
<dbReference type="PRINTS" id="PR00455">
    <property type="entry name" value="HTHTETR"/>
</dbReference>
<proteinExistence type="predicted"/>
<evidence type="ECO:0000256" key="3">
    <source>
        <dbReference type="ARBA" id="ARBA00023163"/>
    </source>
</evidence>
<reference evidence="6 7" key="1">
    <citation type="submission" date="2018-03" db="EMBL/GenBank/DDBJ databases">
        <title>Genomic Encyclopedia of Archaeal and Bacterial Type Strains, Phase II (KMG-II): from individual species to whole genera.</title>
        <authorList>
            <person name="Goeker M."/>
        </authorList>
    </citation>
    <scope>NUCLEOTIDE SEQUENCE [LARGE SCALE GENOMIC DNA]</scope>
    <source>
        <strain evidence="6 7">DSM 19711</strain>
    </source>
</reference>
<dbReference type="InterPro" id="IPR009057">
    <property type="entry name" value="Homeodomain-like_sf"/>
</dbReference>
<evidence type="ECO:0000313" key="6">
    <source>
        <dbReference type="EMBL" id="PRY17557.1"/>
    </source>
</evidence>
<gene>
    <name evidence="6" type="ORF">CLV37_102520</name>
</gene>
<dbReference type="Gene3D" id="1.10.10.60">
    <property type="entry name" value="Homeodomain-like"/>
    <property type="match status" value="1"/>
</dbReference>
<evidence type="ECO:0000259" key="5">
    <source>
        <dbReference type="PROSITE" id="PS50977"/>
    </source>
</evidence>
<evidence type="ECO:0000256" key="1">
    <source>
        <dbReference type="ARBA" id="ARBA00023015"/>
    </source>
</evidence>
<protein>
    <submittedName>
        <fullName evidence="6">TetR family transcriptional regulator</fullName>
    </submittedName>
</protein>
<dbReference type="SUPFAM" id="SSF46689">
    <property type="entry name" value="Homeodomain-like"/>
    <property type="match status" value="1"/>
</dbReference>
<feature type="DNA-binding region" description="H-T-H motif" evidence="4">
    <location>
        <begin position="30"/>
        <end position="49"/>
    </location>
</feature>